<dbReference type="AlphaFoldDB" id="A0AAV1CIC9"/>
<feature type="compositionally biased region" description="Low complexity" evidence="1">
    <location>
        <begin position="181"/>
        <end position="193"/>
    </location>
</feature>
<gene>
    <name evidence="2" type="ORF">OLC1_LOCUS5509</name>
</gene>
<dbReference type="EMBL" id="OX459119">
    <property type="protein sequence ID" value="CAI9094317.1"/>
    <property type="molecule type" value="Genomic_DNA"/>
</dbReference>
<protein>
    <submittedName>
        <fullName evidence="2">OLC1v1030035C1</fullName>
    </submittedName>
</protein>
<feature type="compositionally biased region" description="Basic residues" evidence="1">
    <location>
        <begin position="30"/>
        <end position="43"/>
    </location>
</feature>
<dbReference type="PANTHER" id="PTHR36048:SF1">
    <property type="entry name" value="RIBOSOME MATURATION FACTOR"/>
    <property type="match status" value="1"/>
</dbReference>
<proteinExistence type="predicted"/>
<dbReference type="Proteomes" id="UP001161247">
    <property type="component" value="Chromosome 2"/>
</dbReference>
<feature type="compositionally biased region" description="Polar residues" evidence="1">
    <location>
        <begin position="154"/>
        <end position="166"/>
    </location>
</feature>
<sequence length="210" mass="23706">MAAKPLTEEAIAMTEKKMDMTLDDIIKMSKNKTVKPRKQRISNRSKNSVNNSTQDKAMKLKRFMDTRSAMRQGALAQRRSNSQRNQFPLAAEAAKKAAAIPIRNKPFNAVRAVNTNRPRGGAFVHERAVTSGGGFRMQFQESVPYGGQQHKQHSSVSNKQKPQTLDSLFANMKEERMRVMSQQSNNNQGRRNNAGGGQRYPPWQRGRFGK</sequence>
<keyword evidence="3" id="KW-1185">Reference proteome</keyword>
<evidence type="ECO:0000313" key="2">
    <source>
        <dbReference type="EMBL" id="CAI9094317.1"/>
    </source>
</evidence>
<dbReference type="PANTHER" id="PTHR36048">
    <property type="entry name" value="RIBOSOME MATURATION FACTOR"/>
    <property type="match status" value="1"/>
</dbReference>
<reference evidence="2" key="1">
    <citation type="submission" date="2023-03" db="EMBL/GenBank/DDBJ databases">
        <authorList>
            <person name="Julca I."/>
        </authorList>
    </citation>
    <scope>NUCLEOTIDE SEQUENCE</scope>
</reference>
<accession>A0AAV1CIC9</accession>
<evidence type="ECO:0000256" key="1">
    <source>
        <dbReference type="SAM" id="MobiDB-lite"/>
    </source>
</evidence>
<evidence type="ECO:0000313" key="3">
    <source>
        <dbReference type="Proteomes" id="UP001161247"/>
    </source>
</evidence>
<name>A0AAV1CIC9_OLDCO</name>
<feature type="compositionally biased region" description="Polar residues" evidence="1">
    <location>
        <begin position="44"/>
        <end position="55"/>
    </location>
</feature>
<feature type="region of interest" description="Disordered" evidence="1">
    <location>
        <begin position="144"/>
        <end position="210"/>
    </location>
</feature>
<feature type="region of interest" description="Disordered" evidence="1">
    <location>
        <begin position="30"/>
        <end position="55"/>
    </location>
</feature>
<organism evidence="2 3">
    <name type="scientific">Oldenlandia corymbosa var. corymbosa</name>
    <dbReference type="NCBI Taxonomy" id="529605"/>
    <lineage>
        <taxon>Eukaryota</taxon>
        <taxon>Viridiplantae</taxon>
        <taxon>Streptophyta</taxon>
        <taxon>Embryophyta</taxon>
        <taxon>Tracheophyta</taxon>
        <taxon>Spermatophyta</taxon>
        <taxon>Magnoliopsida</taxon>
        <taxon>eudicotyledons</taxon>
        <taxon>Gunneridae</taxon>
        <taxon>Pentapetalae</taxon>
        <taxon>asterids</taxon>
        <taxon>lamiids</taxon>
        <taxon>Gentianales</taxon>
        <taxon>Rubiaceae</taxon>
        <taxon>Rubioideae</taxon>
        <taxon>Spermacoceae</taxon>
        <taxon>Hedyotis-Oldenlandia complex</taxon>
        <taxon>Oldenlandia</taxon>
    </lineage>
</organism>